<dbReference type="Gene3D" id="2.60.120.200">
    <property type="match status" value="1"/>
</dbReference>
<dbReference type="Pfam" id="PF00090">
    <property type="entry name" value="TSP_1"/>
    <property type="match status" value="6"/>
</dbReference>
<keyword evidence="5" id="KW-1015">Disulfide bond</keyword>
<gene>
    <name evidence="7" type="ORF">DPMN_003985</name>
</gene>
<dbReference type="InterPro" id="IPR052065">
    <property type="entry name" value="Compl_asym_regulator"/>
</dbReference>
<protein>
    <recommendedName>
        <fullName evidence="6">MAM domain-containing protein</fullName>
    </recommendedName>
</protein>
<dbReference type="Proteomes" id="UP000828390">
    <property type="component" value="Unassembled WGS sequence"/>
</dbReference>
<dbReference type="InterPro" id="IPR000998">
    <property type="entry name" value="MAM_dom"/>
</dbReference>
<dbReference type="PROSITE" id="PS50060">
    <property type="entry name" value="MAM_2"/>
    <property type="match status" value="1"/>
</dbReference>
<dbReference type="InterPro" id="IPR000884">
    <property type="entry name" value="TSP1_rpt"/>
</dbReference>
<reference evidence="7" key="1">
    <citation type="journal article" date="2019" name="bioRxiv">
        <title>The Genome of the Zebra Mussel, Dreissena polymorpha: A Resource for Invasive Species Research.</title>
        <authorList>
            <person name="McCartney M.A."/>
            <person name="Auch B."/>
            <person name="Kono T."/>
            <person name="Mallez S."/>
            <person name="Zhang Y."/>
            <person name="Obille A."/>
            <person name="Becker A."/>
            <person name="Abrahante J.E."/>
            <person name="Garbe J."/>
            <person name="Badalamenti J.P."/>
            <person name="Herman A."/>
            <person name="Mangelson H."/>
            <person name="Liachko I."/>
            <person name="Sullivan S."/>
            <person name="Sone E.D."/>
            <person name="Koren S."/>
            <person name="Silverstein K.A.T."/>
            <person name="Beckman K.B."/>
            <person name="Gohl D.M."/>
        </authorList>
    </citation>
    <scope>NUCLEOTIDE SEQUENCE</scope>
    <source>
        <strain evidence="7">Duluth1</strain>
        <tissue evidence="7">Whole animal</tissue>
    </source>
</reference>
<dbReference type="InterPro" id="IPR013320">
    <property type="entry name" value="ConA-like_dom_sf"/>
</dbReference>
<organism evidence="7 8">
    <name type="scientific">Dreissena polymorpha</name>
    <name type="common">Zebra mussel</name>
    <name type="synonym">Mytilus polymorpha</name>
    <dbReference type="NCBI Taxonomy" id="45954"/>
    <lineage>
        <taxon>Eukaryota</taxon>
        <taxon>Metazoa</taxon>
        <taxon>Spiralia</taxon>
        <taxon>Lophotrochozoa</taxon>
        <taxon>Mollusca</taxon>
        <taxon>Bivalvia</taxon>
        <taxon>Autobranchia</taxon>
        <taxon>Heteroconchia</taxon>
        <taxon>Euheterodonta</taxon>
        <taxon>Imparidentia</taxon>
        <taxon>Neoheterodontei</taxon>
        <taxon>Myida</taxon>
        <taxon>Dreissenoidea</taxon>
        <taxon>Dreissenidae</taxon>
        <taxon>Dreissena</taxon>
    </lineage>
</organism>
<keyword evidence="8" id="KW-1185">Reference proteome</keyword>
<dbReference type="AlphaFoldDB" id="A0A9D4MPD5"/>
<dbReference type="Pfam" id="PF00629">
    <property type="entry name" value="MAM"/>
    <property type="match status" value="1"/>
</dbReference>
<dbReference type="SUPFAM" id="SSF49899">
    <property type="entry name" value="Concanavalin A-like lectins/glucanases"/>
    <property type="match status" value="1"/>
</dbReference>
<dbReference type="EMBL" id="JAIWYP010000001">
    <property type="protein sequence ID" value="KAH3880073.1"/>
    <property type="molecule type" value="Genomic_DNA"/>
</dbReference>
<dbReference type="Gene3D" id="2.20.100.10">
    <property type="entry name" value="Thrombospondin type-1 (TSP1) repeat"/>
    <property type="match status" value="6"/>
</dbReference>
<dbReference type="FunFam" id="2.20.100.10:FF:000007">
    <property type="entry name" value="Thrombospondin 1"/>
    <property type="match status" value="2"/>
</dbReference>
<evidence type="ECO:0000256" key="1">
    <source>
        <dbReference type="ARBA" id="ARBA00004613"/>
    </source>
</evidence>
<name>A0A9D4MPD5_DREPO</name>
<keyword evidence="2" id="KW-0964">Secreted</keyword>
<sequence>MDWIVFNGSTNTDDTGPSSDHTFGNSTGRYVYLESSAPSKECDKAWYQSGIIQPGFNAPACVQFWYHMHGADIGSLNIYMATGSQLPGKLLWTVSGNQGDVWKSGHVPLSYSSNISILAEATVGNGYHGDIGLDDLLFTQSTCSLYPSMANTQSAATCPTTTISPGHWSSWFNGQCSVTCGNGTLTRMRHCSSGHTEDCAGTSSEVIGCQKPPCGAWSAWFNGQCSVTCGNGTLTRMRHCSTGHSEDCVGNSREVIDCKKTPCKVDGVWSSWSLWAQCDVTCEDGHIYRTRMCSNPPPAFGGLNCSGASQEANTCRLARCPDWSPWFNGKCSVTCGNGTETRVRNCSTGYKEDCAGKSSEVVGCQMAPCEVNGTWSSWSTWSQCDVTCEDGHIQRTRTCTNPAPAFGGLNCSGESLETSACKLAKCPSWSEWFLGDCSVTCGDGTLSRMRMCSSGHDEDCPGSAFDTVPCSQAPC</sequence>
<evidence type="ECO:0000256" key="4">
    <source>
        <dbReference type="ARBA" id="ARBA00022737"/>
    </source>
</evidence>
<comment type="caution">
    <text evidence="7">The sequence shown here is derived from an EMBL/GenBank/DDBJ whole genome shotgun (WGS) entry which is preliminary data.</text>
</comment>
<comment type="subcellular location">
    <subcellularLocation>
        <location evidence="1">Secreted</location>
    </subcellularLocation>
</comment>
<dbReference type="PRINTS" id="PR01705">
    <property type="entry name" value="TSP1REPEAT"/>
</dbReference>
<feature type="domain" description="MAM" evidence="6">
    <location>
        <begin position="1"/>
        <end position="145"/>
    </location>
</feature>
<evidence type="ECO:0000256" key="2">
    <source>
        <dbReference type="ARBA" id="ARBA00022525"/>
    </source>
</evidence>
<dbReference type="CDD" id="cd06263">
    <property type="entry name" value="MAM"/>
    <property type="match status" value="1"/>
</dbReference>
<dbReference type="SMART" id="SM00137">
    <property type="entry name" value="MAM"/>
    <property type="match status" value="1"/>
</dbReference>
<evidence type="ECO:0000256" key="3">
    <source>
        <dbReference type="ARBA" id="ARBA00022729"/>
    </source>
</evidence>
<keyword evidence="3" id="KW-0732">Signal</keyword>
<keyword evidence="4" id="KW-0677">Repeat</keyword>
<evidence type="ECO:0000259" key="6">
    <source>
        <dbReference type="PROSITE" id="PS50060"/>
    </source>
</evidence>
<dbReference type="SMART" id="SM00209">
    <property type="entry name" value="TSP1"/>
    <property type="match status" value="6"/>
</dbReference>
<accession>A0A9D4MPD5</accession>
<proteinExistence type="predicted"/>
<reference evidence="7" key="2">
    <citation type="submission" date="2020-11" db="EMBL/GenBank/DDBJ databases">
        <authorList>
            <person name="McCartney M.A."/>
            <person name="Auch B."/>
            <person name="Kono T."/>
            <person name="Mallez S."/>
            <person name="Becker A."/>
            <person name="Gohl D.M."/>
            <person name="Silverstein K.A.T."/>
            <person name="Koren S."/>
            <person name="Bechman K.B."/>
            <person name="Herman A."/>
            <person name="Abrahante J.E."/>
            <person name="Garbe J."/>
        </authorList>
    </citation>
    <scope>NUCLEOTIDE SEQUENCE</scope>
    <source>
        <strain evidence="7">Duluth1</strain>
        <tissue evidence="7">Whole animal</tissue>
    </source>
</reference>
<evidence type="ECO:0000256" key="5">
    <source>
        <dbReference type="ARBA" id="ARBA00023157"/>
    </source>
</evidence>
<dbReference type="InterPro" id="IPR036383">
    <property type="entry name" value="TSP1_rpt_sf"/>
</dbReference>
<dbReference type="PANTHER" id="PTHR22906:SF43">
    <property type="entry name" value="PROPERDIN"/>
    <property type="match status" value="1"/>
</dbReference>
<dbReference type="PROSITE" id="PS50092">
    <property type="entry name" value="TSP1"/>
    <property type="match status" value="6"/>
</dbReference>
<evidence type="ECO:0000313" key="7">
    <source>
        <dbReference type="EMBL" id="KAH3880073.1"/>
    </source>
</evidence>
<dbReference type="PANTHER" id="PTHR22906">
    <property type="entry name" value="PROPERDIN"/>
    <property type="match status" value="1"/>
</dbReference>
<evidence type="ECO:0000313" key="8">
    <source>
        <dbReference type="Proteomes" id="UP000828390"/>
    </source>
</evidence>
<dbReference type="SUPFAM" id="SSF82895">
    <property type="entry name" value="TSP-1 type 1 repeat"/>
    <property type="match status" value="6"/>
</dbReference>
<dbReference type="GO" id="GO:0016020">
    <property type="term" value="C:membrane"/>
    <property type="evidence" value="ECO:0007669"/>
    <property type="project" value="InterPro"/>
</dbReference>